<dbReference type="SUPFAM" id="SSF53756">
    <property type="entry name" value="UDP-Glycosyltransferase/glycogen phosphorylase"/>
    <property type="match status" value="1"/>
</dbReference>
<name>A0A377PUG4_9HELI</name>
<dbReference type="InterPro" id="IPR055270">
    <property type="entry name" value="Glyco_tran_10_C"/>
</dbReference>
<evidence type="ECO:0000256" key="1">
    <source>
        <dbReference type="ARBA" id="ARBA00008919"/>
    </source>
</evidence>
<dbReference type="PANTHER" id="PTHR11929">
    <property type="entry name" value="ALPHA- 1,3 -FUCOSYLTRANSFERASE"/>
    <property type="match status" value="1"/>
</dbReference>
<dbReference type="AlphaFoldDB" id="A0A377PUG4"/>
<dbReference type="InterPro" id="IPR041058">
    <property type="entry name" value="FucT_N"/>
</dbReference>
<feature type="domain" description="Alpha-(1,3)-fucosyltransferase FucT N-terminal" evidence="5">
    <location>
        <begin position="20"/>
        <end position="98"/>
    </location>
</feature>
<evidence type="ECO:0000313" key="7">
    <source>
        <dbReference type="EMBL" id="TLE01661.1"/>
    </source>
</evidence>
<dbReference type="PANTHER" id="PTHR11929:SF194">
    <property type="entry name" value="ALPHA-(1,3)-FUCOSYLTRANSFERASE 10"/>
    <property type="match status" value="1"/>
</dbReference>
<organism evidence="6 9">
    <name type="scientific">Helicobacter muridarum</name>
    <dbReference type="NCBI Taxonomy" id="216"/>
    <lineage>
        <taxon>Bacteria</taxon>
        <taxon>Pseudomonadati</taxon>
        <taxon>Campylobacterota</taxon>
        <taxon>Epsilonproteobacteria</taxon>
        <taxon>Campylobacterales</taxon>
        <taxon>Helicobacteraceae</taxon>
        <taxon>Helicobacter</taxon>
    </lineage>
</organism>
<evidence type="ECO:0000313" key="8">
    <source>
        <dbReference type="Proteomes" id="UP000029922"/>
    </source>
</evidence>
<keyword evidence="9" id="KW-1185">Reference proteome</keyword>
<dbReference type="GO" id="GO:0016020">
    <property type="term" value="C:membrane"/>
    <property type="evidence" value="ECO:0007669"/>
    <property type="project" value="InterPro"/>
</dbReference>
<dbReference type="RefSeq" id="WP_052089913.1">
    <property type="nucleotide sequence ID" value="NZ_FZML01000010.1"/>
</dbReference>
<comment type="similarity">
    <text evidence="1">Belongs to the glycosyltransferase 10 family.</text>
</comment>
<dbReference type="InterPro" id="IPR001503">
    <property type="entry name" value="Glyco_trans_10"/>
</dbReference>
<gene>
    <name evidence="7" type="ORF">LS73_000545</name>
    <name evidence="6" type="ORF">NCTC12714_01090</name>
</gene>
<evidence type="ECO:0000259" key="4">
    <source>
        <dbReference type="Pfam" id="PF00852"/>
    </source>
</evidence>
<proteinExistence type="inferred from homology"/>
<dbReference type="InterPro" id="IPR038577">
    <property type="entry name" value="GT10-like_C_sf"/>
</dbReference>
<keyword evidence="2 6" id="KW-0328">Glycosyltransferase</keyword>
<dbReference type="Gene3D" id="3.40.50.11660">
    <property type="entry name" value="Glycosyl transferase family 10, C-terminal domain"/>
    <property type="match status" value="1"/>
</dbReference>
<evidence type="ECO:0000313" key="9">
    <source>
        <dbReference type="Proteomes" id="UP000255139"/>
    </source>
</evidence>
<evidence type="ECO:0000256" key="3">
    <source>
        <dbReference type="ARBA" id="ARBA00022679"/>
    </source>
</evidence>
<evidence type="ECO:0000259" key="5">
    <source>
        <dbReference type="Pfam" id="PF18025"/>
    </source>
</evidence>
<keyword evidence="3 6" id="KW-0808">Transferase</keyword>
<dbReference type="Pfam" id="PF18025">
    <property type="entry name" value="FucT_N"/>
    <property type="match status" value="1"/>
</dbReference>
<dbReference type="EMBL" id="UGJE01000002">
    <property type="protein sequence ID" value="STQ86285.1"/>
    <property type="molecule type" value="Genomic_DNA"/>
</dbReference>
<dbReference type="Proteomes" id="UP000255139">
    <property type="component" value="Unassembled WGS sequence"/>
</dbReference>
<dbReference type="Proteomes" id="UP000029922">
    <property type="component" value="Unassembled WGS sequence"/>
</dbReference>
<sequence>MQEIKLKIVDWWEKPSIENFDKNYFVKLLRKKYNVIYSDSPDYIIYSIIGNEHLKYDCVRIFHTQESIAPDFNIADYALCFDYIDFLDRYIRFPHFAFDYYHEDLYLSMKRHKISQAEIKSKQKFCSFLVSNPYGSPIRDEFFEALCRYKMVDSGGRWKNNMGAPIDKIYSHCDVPFNDFPRLKRQFISQYKFHLCFENTSSPGYITEKLFTAFGARTIPIYWGDSSLCENSPYYSSKLKSNGMGEYIINPKSYINLHNFSSFEEAIEYIIEVDNNPSLFADMLQERVFLQDYDIVKYYEDKILAFFDSIFTKDIHNLKGAAISNDNDAKRIRGFNCQNYEHSKKDYANMYDLRERFNAFIPRFFRPFFSLNKYHYRYRKKS</sequence>
<feature type="domain" description="Fucosyltransferase C-terminal" evidence="4">
    <location>
        <begin position="120"/>
        <end position="284"/>
    </location>
</feature>
<accession>A0A377PUG4</accession>
<dbReference type="EMBL" id="JRPD02000001">
    <property type="protein sequence ID" value="TLE01661.1"/>
    <property type="molecule type" value="Genomic_DNA"/>
</dbReference>
<dbReference type="Pfam" id="PF00852">
    <property type="entry name" value="Glyco_transf_10"/>
    <property type="match status" value="1"/>
</dbReference>
<evidence type="ECO:0000313" key="6">
    <source>
        <dbReference type="EMBL" id="STQ86285.1"/>
    </source>
</evidence>
<reference evidence="6 9" key="2">
    <citation type="submission" date="2018-06" db="EMBL/GenBank/DDBJ databases">
        <authorList>
            <consortium name="Pathogen Informatics"/>
            <person name="Doyle S."/>
        </authorList>
    </citation>
    <scope>NUCLEOTIDE SEQUENCE [LARGE SCALE GENOMIC DNA]</scope>
    <source>
        <strain evidence="6 9">NCTC12714</strain>
    </source>
</reference>
<protein>
    <submittedName>
        <fullName evidence="6">Alpha-1,3-fucosyltransferase</fullName>
    </submittedName>
</protein>
<evidence type="ECO:0000256" key="2">
    <source>
        <dbReference type="ARBA" id="ARBA00022676"/>
    </source>
</evidence>
<dbReference type="OrthoDB" id="9791032at2"/>
<dbReference type="GO" id="GO:0008417">
    <property type="term" value="F:fucosyltransferase activity"/>
    <property type="evidence" value="ECO:0007669"/>
    <property type="project" value="InterPro"/>
</dbReference>
<reference evidence="7 8" key="1">
    <citation type="journal article" date="2014" name="Genome Announc.">
        <title>Draft genome sequences of eight enterohepatic helicobacter species isolated from both laboratory and wild rodents.</title>
        <authorList>
            <person name="Sheh A."/>
            <person name="Shen Z."/>
            <person name="Fox J.G."/>
        </authorList>
    </citation>
    <scope>NUCLEOTIDE SEQUENCE [LARGE SCALE GENOMIC DNA]</scope>
    <source>
        <strain evidence="7 8">ST1</strain>
    </source>
</reference>